<reference evidence="3" key="1">
    <citation type="submission" date="2016-10" db="EMBL/GenBank/DDBJ databases">
        <authorList>
            <person name="Varghese N."/>
            <person name="Submissions S."/>
        </authorList>
    </citation>
    <scope>NUCLEOTIDE SEQUENCE [LARGE SCALE GENOMIC DNA]</scope>
    <source>
        <strain evidence="3">B4,CECT 8067,JCM 17497</strain>
    </source>
</reference>
<dbReference type="InterPro" id="IPR005302">
    <property type="entry name" value="MoCF_Sase_C"/>
</dbReference>
<proteinExistence type="predicted"/>
<dbReference type="Gene3D" id="2.40.33.20">
    <property type="entry name" value="PK beta-barrel domain-like"/>
    <property type="match status" value="1"/>
</dbReference>
<name>A0A1G8TEU2_9EURY</name>
<keyword evidence="3" id="KW-1185">Reference proteome</keyword>
<dbReference type="Proteomes" id="UP000198882">
    <property type="component" value="Unassembled WGS sequence"/>
</dbReference>
<dbReference type="SUPFAM" id="SSF50800">
    <property type="entry name" value="PK beta-barrel domain-like"/>
    <property type="match status" value="1"/>
</dbReference>
<dbReference type="GO" id="GO:0030151">
    <property type="term" value="F:molybdenum ion binding"/>
    <property type="evidence" value="ECO:0007669"/>
    <property type="project" value="InterPro"/>
</dbReference>
<feature type="domain" description="MOSC" evidence="1">
    <location>
        <begin position="19"/>
        <end position="152"/>
    </location>
</feature>
<dbReference type="STRING" id="1095776.SAMN04515672_0440"/>
<dbReference type="PANTHER" id="PTHR36930:SF1">
    <property type="entry name" value="MOSC DOMAIN-CONTAINING PROTEIN"/>
    <property type="match status" value="1"/>
</dbReference>
<organism evidence="2 3">
    <name type="scientific">Natronorubrum texcoconense</name>
    <dbReference type="NCBI Taxonomy" id="1095776"/>
    <lineage>
        <taxon>Archaea</taxon>
        <taxon>Methanobacteriati</taxon>
        <taxon>Methanobacteriota</taxon>
        <taxon>Stenosarchaea group</taxon>
        <taxon>Halobacteria</taxon>
        <taxon>Halobacteriales</taxon>
        <taxon>Natrialbaceae</taxon>
        <taxon>Natronorubrum</taxon>
    </lineage>
</organism>
<dbReference type="InterPro" id="IPR052716">
    <property type="entry name" value="MOSC_domain"/>
</dbReference>
<evidence type="ECO:0000259" key="1">
    <source>
        <dbReference type="PROSITE" id="PS51340"/>
    </source>
</evidence>
<dbReference type="Pfam" id="PF03473">
    <property type="entry name" value="MOSC"/>
    <property type="match status" value="1"/>
</dbReference>
<dbReference type="RefSeq" id="WP_090302981.1">
    <property type="nucleotide sequence ID" value="NZ_FNFE01000001.1"/>
</dbReference>
<dbReference type="PANTHER" id="PTHR36930">
    <property type="entry name" value="METAL-SULFUR CLUSTER BIOSYNTHESIS PROTEINS YUAD-RELATED"/>
    <property type="match status" value="1"/>
</dbReference>
<dbReference type="PROSITE" id="PS51340">
    <property type="entry name" value="MOSC"/>
    <property type="match status" value="1"/>
</dbReference>
<evidence type="ECO:0000313" key="2">
    <source>
        <dbReference type="EMBL" id="SDJ40028.1"/>
    </source>
</evidence>
<evidence type="ECO:0000313" key="3">
    <source>
        <dbReference type="Proteomes" id="UP000198882"/>
    </source>
</evidence>
<dbReference type="EMBL" id="FNFE01000001">
    <property type="protein sequence ID" value="SDJ40028.1"/>
    <property type="molecule type" value="Genomic_DNA"/>
</dbReference>
<dbReference type="GO" id="GO:0030170">
    <property type="term" value="F:pyridoxal phosphate binding"/>
    <property type="evidence" value="ECO:0007669"/>
    <property type="project" value="InterPro"/>
</dbReference>
<accession>A0A1G8TEU2</accession>
<dbReference type="AlphaFoldDB" id="A0A1G8TEU2"/>
<sequence>MTANVRAIHIAPEQGEPMEQLEEVRAVAKQGLEGDRYFDTDGTFADRDGSDLTLIEREALEGVADEYDISLEPGVHRRNVTTEGVALNHLVGERFRVGDVVCEGVELCEPCSYLERHLEKQGVREALVHRGGLRARILEGGDVATGAPIERVE</sequence>
<dbReference type="OrthoDB" id="68158at2157"/>
<protein>
    <submittedName>
        <fullName evidence="2">MOSC domain-containing protein YiiM</fullName>
    </submittedName>
</protein>
<gene>
    <name evidence="2" type="ORF">SAMN04515672_0440</name>
</gene>
<dbReference type="GO" id="GO:0003824">
    <property type="term" value="F:catalytic activity"/>
    <property type="evidence" value="ECO:0007669"/>
    <property type="project" value="InterPro"/>
</dbReference>
<dbReference type="InterPro" id="IPR011037">
    <property type="entry name" value="Pyrv_Knase-like_insert_dom_sf"/>
</dbReference>